<evidence type="ECO:0000313" key="1">
    <source>
        <dbReference type="EMBL" id="KKL51269.1"/>
    </source>
</evidence>
<reference evidence="1" key="1">
    <citation type="journal article" date="2015" name="Nature">
        <title>Complex archaea that bridge the gap between prokaryotes and eukaryotes.</title>
        <authorList>
            <person name="Spang A."/>
            <person name="Saw J.H."/>
            <person name="Jorgensen S.L."/>
            <person name="Zaremba-Niedzwiedzka K."/>
            <person name="Martijn J."/>
            <person name="Lind A.E."/>
            <person name="van Eijk R."/>
            <person name="Schleper C."/>
            <person name="Guy L."/>
            <person name="Ettema T.J."/>
        </authorList>
    </citation>
    <scope>NUCLEOTIDE SEQUENCE</scope>
</reference>
<dbReference type="Gene3D" id="3.90.1530.10">
    <property type="entry name" value="Conserved hypothetical protein from pyrococcus furiosus pfu- 392566-001, ParB domain"/>
    <property type="match status" value="1"/>
</dbReference>
<dbReference type="AlphaFoldDB" id="A0A0F9CQ35"/>
<dbReference type="SUPFAM" id="SSF110849">
    <property type="entry name" value="ParB/Sulfiredoxin"/>
    <property type="match status" value="1"/>
</dbReference>
<proteinExistence type="predicted"/>
<accession>A0A0F9CQ35</accession>
<dbReference type="InterPro" id="IPR036086">
    <property type="entry name" value="ParB/Sulfiredoxin_sf"/>
</dbReference>
<name>A0A0F9CQ35_9ZZZZ</name>
<comment type="caution">
    <text evidence="1">The sequence shown here is derived from an EMBL/GenBank/DDBJ whole genome shotgun (WGS) entry which is preliminary data.</text>
</comment>
<dbReference type="EMBL" id="LAZR01032308">
    <property type="protein sequence ID" value="KKL51269.1"/>
    <property type="molecule type" value="Genomic_DNA"/>
</dbReference>
<organism evidence="1">
    <name type="scientific">marine sediment metagenome</name>
    <dbReference type="NCBI Taxonomy" id="412755"/>
    <lineage>
        <taxon>unclassified sequences</taxon>
        <taxon>metagenomes</taxon>
        <taxon>ecological metagenomes</taxon>
    </lineage>
</organism>
<gene>
    <name evidence="1" type="ORF">LCGC14_2297180</name>
</gene>
<protein>
    <submittedName>
        <fullName evidence="1">Uncharacterized protein</fullName>
    </submittedName>
</protein>
<sequence length="76" mass="8855">MELLTVEILKYETRLPLELVEKDDKLLEDIRVNGIKEPVEIRVREDGSRIVWHGLHRLAIAVELKLETVPVILLDM</sequence>